<dbReference type="PANTHER" id="PTHR37946">
    <property type="entry name" value="SLL1969 PROTEIN"/>
    <property type="match status" value="1"/>
</dbReference>
<keyword evidence="1" id="KW-0812">Transmembrane</keyword>
<evidence type="ECO:0000313" key="3">
    <source>
        <dbReference type="EMBL" id="AZG15144.1"/>
    </source>
</evidence>
<evidence type="ECO:0000313" key="4">
    <source>
        <dbReference type="Proteomes" id="UP000270411"/>
    </source>
</evidence>
<gene>
    <name evidence="3" type="ORF">EHF44_17850</name>
</gene>
<proteinExistence type="predicted"/>
<evidence type="ECO:0000259" key="2">
    <source>
        <dbReference type="Pfam" id="PF00561"/>
    </source>
</evidence>
<keyword evidence="1" id="KW-0472">Membrane</keyword>
<organism evidence="3 4">
    <name type="scientific">Cupriavidus pauculus</name>
    <dbReference type="NCBI Taxonomy" id="82633"/>
    <lineage>
        <taxon>Bacteria</taxon>
        <taxon>Pseudomonadati</taxon>
        <taxon>Pseudomonadota</taxon>
        <taxon>Betaproteobacteria</taxon>
        <taxon>Burkholderiales</taxon>
        <taxon>Burkholderiaceae</taxon>
        <taxon>Cupriavidus</taxon>
    </lineage>
</organism>
<keyword evidence="1" id="KW-1133">Transmembrane helix</keyword>
<keyword evidence="3" id="KW-0378">Hydrolase</keyword>
<dbReference type="Pfam" id="PF00561">
    <property type="entry name" value="Abhydrolase_1"/>
    <property type="match status" value="1"/>
</dbReference>
<dbReference type="Proteomes" id="UP000270411">
    <property type="component" value="Chromosome 1"/>
</dbReference>
<dbReference type="GO" id="GO:0016787">
    <property type="term" value="F:hydrolase activity"/>
    <property type="evidence" value="ECO:0007669"/>
    <property type="project" value="UniProtKB-KW"/>
</dbReference>
<accession>A0A3G8H406</accession>
<dbReference type="InterPro" id="IPR000073">
    <property type="entry name" value="AB_hydrolase_1"/>
</dbReference>
<protein>
    <submittedName>
        <fullName evidence="3">Alpha/beta fold hydrolase</fullName>
    </submittedName>
</protein>
<dbReference type="Gene3D" id="3.40.50.1820">
    <property type="entry name" value="alpha/beta hydrolase"/>
    <property type="match status" value="1"/>
</dbReference>
<dbReference type="RefSeq" id="WP_124684888.1">
    <property type="nucleotide sequence ID" value="NZ_CP033969.1"/>
</dbReference>
<dbReference type="InterPro" id="IPR029058">
    <property type="entry name" value="AB_hydrolase_fold"/>
</dbReference>
<dbReference type="KEGG" id="cpau:EHF44_17850"/>
<feature type="domain" description="AB hydrolase-1" evidence="2">
    <location>
        <begin position="128"/>
        <end position="230"/>
    </location>
</feature>
<evidence type="ECO:0000256" key="1">
    <source>
        <dbReference type="SAM" id="Phobius"/>
    </source>
</evidence>
<dbReference type="SUPFAM" id="SSF53474">
    <property type="entry name" value="alpha/beta-Hydrolases"/>
    <property type="match status" value="1"/>
</dbReference>
<dbReference type="PANTHER" id="PTHR37946:SF1">
    <property type="entry name" value="SLL1969 PROTEIN"/>
    <property type="match status" value="1"/>
</dbReference>
<feature type="transmembrane region" description="Helical" evidence="1">
    <location>
        <begin position="40"/>
        <end position="65"/>
    </location>
</feature>
<reference evidence="4" key="1">
    <citation type="submission" date="2018-11" db="EMBL/GenBank/DDBJ databases">
        <title>FDA dAtabase for Regulatory Grade micrObial Sequences (FDA-ARGOS): Supporting development and validation of Infectious Disease Dx tests.</title>
        <authorList>
            <person name="Goldberg B."/>
            <person name="Campos J."/>
            <person name="Tallon L."/>
            <person name="Sadzewicz L."/>
            <person name="Zhao X."/>
            <person name="Vavikolanu K."/>
            <person name="Mehta A."/>
            <person name="Aluvathingal J."/>
            <person name="Nadendla S."/>
            <person name="Geyer C."/>
            <person name="Nandy P."/>
            <person name="Yan Y."/>
            <person name="Sichtig H."/>
        </authorList>
    </citation>
    <scope>NUCLEOTIDE SEQUENCE [LARGE SCALE GENOMIC DNA]</scope>
    <source>
        <strain evidence="4">FDAARGOS_614</strain>
    </source>
</reference>
<dbReference type="EMBL" id="CP033969">
    <property type="protein sequence ID" value="AZG15144.1"/>
    <property type="molecule type" value="Genomic_DNA"/>
</dbReference>
<dbReference type="AlphaFoldDB" id="A0A3G8H406"/>
<sequence length="333" mass="34862">MSLSAAALRRVAVVVQACSAAAVAAWLALAHGWSWGAALAGGLAAVLVGFGISIAMAFGATLAGVGVRRHDRPSVPADVPSPRPLGLSAALRGFLAEYRAVFRMFNWLQPFRSRLRFAAPAQPLADAPPVLLVHGYGCNHAIWLDMAPALADAGYRCEAIDLMPVLGDIDDYAPQLLARMRDIQARTGRAPLLVCHSMGGLAARAAQVLAARAAEPPPCAGIVTLGSPHHGCALARFGGGRNARQMRWRSPWLAALAGLETPQMRARIVSVFSWHDSIAGPPGTACLVGARHIALDGIGHVSLLRDPRAVAATLQALAMLRRTPAAATPAPLR</sequence>
<name>A0A3G8H406_9BURK</name>
<dbReference type="OrthoDB" id="275181at2"/>